<dbReference type="Proteomes" id="UP001451571">
    <property type="component" value="Chromosome"/>
</dbReference>
<accession>A0ABZ3EWS1</accession>
<evidence type="ECO:0000313" key="1">
    <source>
        <dbReference type="EMBL" id="XAH74703.1"/>
    </source>
</evidence>
<dbReference type="EMBL" id="CP146256">
    <property type="protein sequence ID" value="XAH74703.1"/>
    <property type="molecule type" value="Genomic_DNA"/>
</dbReference>
<proteinExistence type="predicted"/>
<dbReference type="InterPro" id="IPR045591">
    <property type="entry name" value="DUF6462"/>
</dbReference>
<reference evidence="1 2" key="1">
    <citation type="submission" date="2024-02" db="EMBL/GenBank/DDBJ databases">
        <title>Bacterial strain from lacustrine sediment.</title>
        <authorList>
            <person name="Petit C."/>
            <person name="Fadhlaoui K."/>
        </authorList>
    </citation>
    <scope>NUCLEOTIDE SEQUENCE [LARGE SCALE GENOMIC DNA]</scope>
    <source>
        <strain evidence="1 2">IPX-CK</strain>
    </source>
</reference>
<organism evidence="1 2">
    <name type="scientific">Kineothrix sedimenti</name>
    <dbReference type="NCBI Taxonomy" id="3123317"/>
    <lineage>
        <taxon>Bacteria</taxon>
        <taxon>Bacillati</taxon>
        <taxon>Bacillota</taxon>
        <taxon>Clostridia</taxon>
        <taxon>Lachnospirales</taxon>
        <taxon>Lachnospiraceae</taxon>
        <taxon>Kineothrix</taxon>
    </lineage>
</organism>
<name>A0ABZ3EWS1_9FIRM</name>
<sequence>MAGNAWKYSHKLDDVDMEFLQHDFITIKQGVNYYGFSERPFLRMAKEAGAYYKIGKMVRIRRDLFDRYLRKTRKVPRVGGKLCARL</sequence>
<protein>
    <submittedName>
        <fullName evidence="1">DUF6462 family protein</fullName>
    </submittedName>
</protein>
<dbReference type="RefSeq" id="WP_342758287.1">
    <property type="nucleotide sequence ID" value="NZ_CP146256.1"/>
</dbReference>
<evidence type="ECO:0000313" key="2">
    <source>
        <dbReference type="Proteomes" id="UP001451571"/>
    </source>
</evidence>
<gene>
    <name evidence="1" type="ORF">V6984_02760</name>
</gene>
<keyword evidence="2" id="KW-1185">Reference proteome</keyword>
<dbReference type="Pfam" id="PF20063">
    <property type="entry name" value="DUF6462"/>
    <property type="match status" value="1"/>
</dbReference>